<dbReference type="Proteomes" id="UP001221757">
    <property type="component" value="Unassembled WGS sequence"/>
</dbReference>
<protein>
    <submittedName>
        <fullName evidence="3">Uncharacterized protein</fullName>
    </submittedName>
</protein>
<gene>
    <name evidence="3" type="ORF">B0H17DRAFT_1135080</name>
</gene>
<proteinExistence type="predicted"/>
<dbReference type="EMBL" id="JARKIE010000073">
    <property type="protein sequence ID" value="KAJ7689269.1"/>
    <property type="molecule type" value="Genomic_DNA"/>
</dbReference>
<comment type="caution">
    <text evidence="3">The sequence shown here is derived from an EMBL/GenBank/DDBJ whole genome shotgun (WGS) entry which is preliminary data.</text>
</comment>
<evidence type="ECO:0000256" key="1">
    <source>
        <dbReference type="SAM" id="MobiDB-lite"/>
    </source>
</evidence>
<feature type="region of interest" description="Disordered" evidence="1">
    <location>
        <begin position="39"/>
        <end position="68"/>
    </location>
</feature>
<keyword evidence="2" id="KW-0732">Signal</keyword>
<evidence type="ECO:0000313" key="4">
    <source>
        <dbReference type="Proteomes" id="UP001221757"/>
    </source>
</evidence>
<feature type="signal peptide" evidence="2">
    <location>
        <begin position="1"/>
        <end position="27"/>
    </location>
</feature>
<feature type="chain" id="PRO_5042023065" evidence="2">
    <location>
        <begin position="28"/>
        <end position="204"/>
    </location>
</feature>
<reference evidence="3" key="1">
    <citation type="submission" date="2023-03" db="EMBL/GenBank/DDBJ databases">
        <title>Massive genome expansion in bonnet fungi (Mycena s.s.) driven by repeated elements and novel gene families across ecological guilds.</title>
        <authorList>
            <consortium name="Lawrence Berkeley National Laboratory"/>
            <person name="Harder C.B."/>
            <person name="Miyauchi S."/>
            <person name="Viragh M."/>
            <person name="Kuo A."/>
            <person name="Thoen E."/>
            <person name="Andreopoulos B."/>
            <person name="Lu D."/>
            <person name="Skrede I."/>
            <person name="Drula E."/>
            <person name="Henrissat B."/>
            <person name="Morin E."/>
            <person name="Kohler A."/>
            <person name="Barry K."/>
            <person name="LaButti K."/>
            <person name="Morin E."/>
            <person name="Salamov A."/>
            <person name="Lipzen A."/>
            <person name="Mereny Z."/>
            <person name="Hegedus B."/>
            <person name="Baldrian P."/>
            <person name="Stursova M."/>
            <person name="Weitz H."/>
            <person name="Taylor A."/>
            <person name="Grigoriev I.V."/>
            <person name="Nagy L.G."/>
            <person name="Martin F."/>
            <person name="Kauserud H."/>
        </authorList>
    </citation>
    <scope>NUCLEOTIDE SEQUENCE</scope>
    <source>
        <strain evidence="3">CBHHK067</strain>
    </source>
</reference>
<organism evidence="3 4">
    <name type="scientific">Mycena rosella</name>
    <name type="common">Pink bonnet</name>
    <name type="synonym">Agaricus rosellus</name>
    <dbReference type="NCBI Taxonomy" id="1033263"/>
    <lineage>
        <taxon>Eukaryota</taxon>
        <taxon>Fungi</taxon>
        <taxon>Dikarya</taxon>
        <taxon>Basidiomycota</taxon>
        <taxon>Agaricomycotina</taxon>
        <taxon>Agaricomycetes</taxon>
        <taxon>Agaricomycetidae</taxon>
        <taxon>Agaricales</taxon>
        <taxon>Marasmiineae</taxon>
        <taxon>Mycenaceae</taxon>
        <taxon>Mycena</taxon>
    </lineage>
</organism>
<sequence length="204" mass="22721">MPQISLLRQVDPFHLIVMLLLTCQSSSLSYIRSSLNPSNGSIPLRPSDARRNSPRNCHLSSQDNTSTTTATEAEELLRLAHVHAAHRSRPNIARDWPVTINAREYTAGLTLSATEQRTLLARLRYRSRDARRASAIADFLHWTPARSVEEWVRPSGLEEMKEAEAAEAQIATEFFLGPGVGVPNWNGKGRPWKTTDPGAWLADA</sequence>
<keyword evidence="4" id="KW-1185">Reference proteome</keyword>
<dbReference type="AlphaFoldDB" id="A0AAD7GFZ4"/>
<name>A0AAD7GFZ4_MYCRO</name>
<evidence type="ECO:0000256" key="2">
    <source>
        <dbReference type="SAM" id="SignalP"/>
    </source>
</evidence>
<feature type="compositionally biased region" description="Polar residues" evidence="1">
    <location>
        <begin position="54"/>
        <end position="64"/>
    </location>
</feature>
<evidence type="ECO:0000313" key="3">
    <source>
        <dbReference type="EMBL" id="KAJ7689269.1"/>
    </source>
</evidence>
<accession>A0AAD7GFZ4</accession>